<evidence type="ECO:0000256" key="3">
    <source>
        <dbReference type="ARBA" id="ARBA00022692"/>
    </source>
</evidence>
<keyword evidence="4 6" id="KW-1133">Transmembrane helix</keyword>
<feature type="transmembrane region" description="Helical" evidence="6">
    <location>
        <begin position="134"/>
        <end position="156"/>
    </location>
</feature>
<dbReference type="PANTHER" id="PTHR23505">
    <property type="entry name" value="SPINSTER"/>
    <property type="match status" value="1"/>
</dbReference>
<comment type="subcellular location">
    <subcellularLocation>
        <location evidence="1">Membrane</location>
        <topology evidence="1">Multi-pass membrane protein</topology>
    </subcellularLocation>
</comment>
<feature type="transmembrane region" description="Helical" evidence="6">
    <location>
        <begin position="44"/>
        <end position="64"/>
    </location>
</feature>
<evidence type="ECO:0000256" key="6">
    <source>
        <dbReference type="SAM" id="Phobius"/>
    </source>
</evidence>
<dbReference type="InterPro" id="IPR036259">
    <property type="entry name" value="MFS_trans_sf"/>
</dbReference>
<evidence type="ECO:0000256" key="2">
    <source>
        <dbReference type="ARBA" id="ARBA00022448"/>
    </source>
</evidence>
<evidence type="ECO:0000313" key="8">
    <source>
        <dbReference type="EMBL" id="MDJ1501693.1"/>
    </source>
</evidence>
<feature type="transmembrane region" description="Helical" evidence="6">
    <location>
        <begin position="162"/>
        <end position="184"/>
    </location>
</feature>
<dbReference type="Pfam" id="PF07690">
    <property type="entry name" value="MFS_1"/>
    <property type="match status" value="1"/>
</dbReference>
<keyword evidence="2" id="KW-0813">Transport</keyword>
<keyword evidence="9" id="KW-1185">Reference proteome</keyword>
<accession>A0AAE3UGL1</accession>
<evidence type="ECO:0000256" key="4">
    <source>
        <dbReference type="ARBA" id="ARBA00022989"/>
    </source>
</evidence>
<comment type="caution">
    <text evidence="8">The sequence shown here is derived from an EMBL/GenBank/DDBJ whole genome shotgun (WGS) entry which is preliminary data.</text>
</comment>
<dbReference type="InterPro" id="IPR044770">
    <property type="entry name" value="MFS_spinster-like"/>
</dbReference>
<evidence type="ECO:0000313" key="9">
    <source>
        <dbReference type="Proteomes" id="UP001232063"/>
    </source>
</evidence>
<name>A0AAE3UGL1_9BACT</name>
<feature type="transmembrane region" description="Helical" evidence="6">
    <location>
        <begin position="211"/>
        <end position="237"/>
    </location>
</feature>
<dbReference type="PROSITE" id="PS50850">
    <property type="entry name" value="MFS"/>
    <property type="match status" value="1"/>
</dbReference>
<organism evidence="8 9">
    <name type="scientific">Xanthocytophaga agilis</name>
    <dbReference type="NCBI Taxonomy" id="3048010"/>
    <lineage>
        <taxon>Bacteria</taxon>
        <taxon>Pseudomonadati</taxon>
        <taxon>Bacteroidota</taxon>
        <taxon>Cytophagia</taxon>
        <taxon>Cytophagales</taxon>
        <taxon>Rhodocytophagaceae</taxon>
        <taxon>Xanthocytophaga</taxon>
    </lineage>
</organism>
<dbReference type="GO" id="GO:0022857">
    <property type="term" value="F:transmembrane transporter activity"/>
    <property type="evidence" value="ECO:0007669"/>
    <property type="project" value="InterPro"/>
</dbReference>
<keyword evidence="5 6" id="KW-0472">Membrane</keyword>
<evidence type="ECO:0000259" key="7">
    <source>
        <dbReference type="PROSITE" id="PS50850"/>
    </source>
</evidence>
<dbReference type="SUPFAM" id="SSF103473">
    <property type="entry name" value="MFS general substrate transporter"/>
    <property type="match status" value="1"/>
</dbReference>
<dbReference type="AlphaFoldDB" id="A0AAE3UGL1"/>
<dbReference type="GO" id="GO:0016020">
    <property type="term" value="C:membrane"/>
    <property type="evidence" value="ECO:0007669"/>
    <property type="project" value="UniProtKB-SubCell"/>
</dbReference>
<dbReference type="Proteomes" id="UP001232063">
    <property type="component" value="Unassembled WGS sequence"/>
</dbReference>
<evidence type="ECO:0000256" key="5">
    <source>
        <dbReference type="ARBA" id="ARBA00023136"/>
    </source>
</evidence>
<dbReference type="EMBL" id="JASJOU010000004">
    <property type="protein sequence ID" value="MDJ1501693.1"/>
    <property type="molecule type" value="Genomic_DNA"/>
</dbReference>
<feature type="transmembrane region" description="Helical" evidence="6">
    <location>
        <begin position="282"/>
        <end position="302"/>
    </location>
</feature>
<proteinExistence type="predicted"/>
<feature type="domain" description="Major facilitator superfamily (MFS) profile" evidence="7">
    <location>
        <begin position="9"/>
        <end position="404"/>
    </location>
</feature>
<reference evidence="8" key="1">
    <citation type="submission" date="2023-05" db="EMBL/GenBank/DDBJ databases">
        <authorList>
            <person name="Zhang X."/>
        </authorList>
    </citation>
    <scope>NUCLEOTIDE SEQUENCE</scope>
    <source>
        <strain evidence="8">BD1B2-1</strain>
    </source>
</reference>
<feature type="transmembrane region" description="Helical" evidence="6">
    <location>
        <begin position="345"/>
        <end position="366"/>
    </location>
</feature>
<feature type="transmembrane region" description="Helical" evidence="6">
    <location>
        <begin position="101"/>
        <end position="122"/>
    </location>
</feature>
<feature type="transmembrane region" description="Helical" evidence="6">
    <location>
        <begin position="308"/>
        <end position="333"/>
    </location>
</feature>
<evidence type="ECO:0000256" key="1">
    <source>
        <dbReference type="ARBA" id="ARBA00004141"/>
    </source>
</evidence>
<feature type="transmembrane region" description="Helical" evidence="6">
    <location>
        <begin position="249"/>
        <end position="270"/>
    </location>
</feature>
<dbReference type="PANTHER" id="PTHR23505:SF79">
    <property type="entry name" value="PROTEIN SPINSTER"/>
    <property type="match status" value="1"/>
</dbReference>
<dbReference type="InterPro" id="IPR011701">
    <property type="entry name" value="MFS"/>
</dbReference>
<sequence length="409" mass="42897">MSGWRRMALLTTLLLVSIFSQIDRILPFILAESIKVDLRLSDTQLGLITGLAFSLCYSLASLPLARMADKGWANRILLGCILLWSVMTSLGGWATGFVTLALSRVGVALGEAGGTPASHALIVQKIPSQIRGRAIGLFAMGIPLGTMLGFAIGGWASDTIGWRYALFSAGMFGLVIVILVLLFIGKSSTIEQSKNDNFFAASRVLLSKPAFAWMFIAANLLGFASAPFYAFGAPFLIRTHGLTASQVGISFGLLQGLMGIAGTLLGGRIFDNAVNRGSGRLLNPPAIAFSIASMTTLVALFIPVSWLSIALLVPAMFSFAFLLPHAFGAGHLVAGPGQQALASGLLMLGSGLLPAALSPLLVGMISDIATAANHENGLQIGMLVVPVFSLLSGIVCFIVSRKIDTSLNT</sequence>
<dbReference type="RefSeq" id="WP_314511272.1">
    <property type="nucleotide sequence ID" value="NZ_JASJOU010000004.1"/>
</dbReference>
<keyword evidence="3 6" id="KW-0812">Transmembrane</keyword>
<protein>
    <submittedName>
        <fullName evidence="8">MFS transporter</fullName>
    </submittedName>
</protein>
<feature type="transmembrane region" description="Helical" evidence="6">
    <location>
        <begin position="76"/>
        <end position="95"/>
    </location>
</feature>
<feature type="transmembrane region" description="Helical" evidence="6">
    <location>
        <begin position="378"/>
        <end position="399"/>
    </location>
</feature>
<dbReference type="InterPro" id="IPR020846">
    <property type="entry name" value="MFS_dom"/>
</dbReference>
<gene>
    <name evidence="8" type="ORF">QNI22_13590</name>
</gene>
<dbReference type="Gene3D" id="1.20.1250.20">
    <property type="entry name" value="MFS general substrate transporter like domains"/>
    <property type="match status" value="1"/>
</dbReference>